<name>E1ZSJ7_CHLVA</name>
<comment type="similarity">
    <text evidence="1">Belongs to the peptidase M43B family.</text>
</comment>
<evidence type="ECO:0000256" key="5">
    <source>
        <dbReference type="ARBA" id="ARBA00022801"/>
    </source>
</evidence>
<keyword evidence="12" id="KW-1185">Reference proteome</keyword>
<dbReference type="RefSeq" id="XP_005843217.1">
    <property type="nucleotide sequence ID" value="XM_005843155.1"/>
</dbReference>
<evidence type="ECO:0000259" key="10">
    <source>
        <dbReference type="Pfam" id="PF05572"/>
    </source>
</evidence>
<dbReference type="SUPFAM" id="SSF55486">
    <property type="entry name" value="Metalloproteases ('zincins'), catalytic domain"/>
    <property type="match status" value="1"/>
</dbReference>
<evidence type="ECO:0000256" key="1">
    <source>
        <dbReference type="ARBA" id="ARBA00008721"/>
    </source>
</evidence>
<evidence type="ECO:0000256" key="6">
    <source>
        <dbReference type="ARBA" id="ARBA00022833"/>
    </source>
</evidence>
<feature type="signal peptide" evidence="9">
    <location>
        <begin position="1"/>
        <end position="21"/>
    </location>
</feature>
<dbReference type="Proteomes" id="UP000008141">
    <property type="component" value="Unassembled WGS sequence"/>
</dbReference>
<evidence type="ECO:0000256" key="8">
    <source>
        <dbReference type="ARBA" id="ARBA00023157"/>
    </source>
</evidence>
<dbReference type="InterPro" id="IPR024079">
    <property type="entry name" value="MetalloPept_cat_dom_sf"/>
</dbReference>
<evidence type="ECO:0000256" key="2">
    <source>
        <dbReference type="ARBA" id="ARBA00022670"/>
    </source>
</evidence>
<sequence length="405" mass="42287">MRGAERPAAWLWLAVVTLAAAASDEGTDLSSDPSLIVKGSRSLLGPRQPRHRACGTNHHHPLASVAAAVAAARPKGGGDGKMQAAAAAATVTFPLSGVKLPIVFHVIHWRGYSSLTDKGAPPVSTQEIQAQVAVLNADYSGTGLQFRPPDVRFYESQAWTGDCYNKMGDILVAVNTQAAAAVNVLVCDLSSSGGVLGVMPDLPNGNNQFDASQWVPGCRRTPAGCRPADCSFAVSPAAAQVPTRSFHSLFRTFFQAVALDYRTLPSGPYLKYSGGRTLTHELGHYFSLLHVFGSCATASGGSDSVSDTPAQLTPSQGCPVGKDSCPQQAGLDSVTNFMDYSEDACMTGFTLGQIVRMRSAIGGAGPSTAIALPAAAATVSSAVGLGRDQDRYSRPYLVRSWLATG</sequence>
<evidence type="ECO:0000256" key="7">
    <source>
        <dbReference type="ARBA" id="ARBA00023049"/>
    </source>
</evidence>
<keyword evidence="7" id="KW-0482">Metalloprotease</keyword>
<dbReference type="KEGG" id="cvr:CHLNCDRAFT_55279"/>
<feature type="chain" id="PRO_5003156066" description="Peptidase M43 pregnancy-associated plasma-A domain-containing protein" evidence="9">
    <location>
        <begin position="22"/>
        <end position="405"/>
    </location>
</feature>
<dbReference type="GeneID" id="17350552"/>
<accession>E1ZSJ7</accession>
<keyword evidence="8" id="KW-1015">Disulfide bond</keyword>
<dbReference type="Pfam" id="PF05572">
    <property type="entry name" value="Peptidase_M43"/>
    <property type="match status" value="1"/>
</dbReference>
<gene>
    <name evidence="11" type="ORF">CHLNCDRAFT_55279</name>
</gene>
<protein>
    <recommendedName>
        <fullName evidence="10">Peptidase M43 pregnancy-associated plasma-A domain-containing protein</fullName>
    </recommendedName>
</protein>
<dbReference type="GO" id="GO:0006508">
    <property type="term" value="P:proteolysis"/>
    <property type="evidence" value="ECO:0007669"/>
    <property type="project" value="UniProtKB-KW"/>
</dbReference>
<proteinExistence type="inferred from homology"/>
<keyword evidence="6" id="KW-0862">Zinc</keyword>
<keyword evidence="3" id="KW-0479">Metal-binding</keyword>
<organism evidence="12">
    <name type="scientific">Chlorella variabilis</name>
    <name type="common">Green alga</name>
    <dbReference type="NCBI Taxonomy" id="554065"/>
    <lineage>
        <taxon>Eukaryota</taxon>
        <taxon>Viridiplantae</taxon>
        <taxon>Chlorophyta</taxon>
        <taxon>core chlorophytes</taxon>
        <taxon>Trebouxiophyceae</taxon>
        <taxon>Chlorellales</taxon>
        <taxon>Chlorellaceae</taxon>
        <taxon>Chlorella clade</taxon>
        <taxon>Chlorella</taxon>
    </lineage>
</organism>
<evidence type="ECO:0000313" key="12">
    <source>
        <dbReference type="Proteomes" id="UP000008141"/>
    </source>
</evidence>
<keyword evidence="5" id="KW-0378">Hydrolase</keyword>
<dbReference type="MEROPS" id="M43.008"/>
<evidence type="ECO:0000256" key="3">
    <source>
        <dbReference type="ARBA" id="ARBA00022723"/>
    </source>
</evidence>
<dbReference type="EMBL" id="GL433867">
    <property type="protein sequence ID" value="EFN51115.1"/>
    <property type="molecule type" value="Genomic_DNA"/>
</dbReference>
<keyword evidence="2" id="KW-0645">Protease</keyword>
<dbReference type="eggNOG" id="ENOG502RUZ8">
    <property type="taxonomic scope" value="Eukaryota"/>
</dbReference>
<dbReference type="STRING" id="554065.E1ZSJ7"/>
<dbReference type="GO" id="GO:0008237">
    <property type="term" value="F:metallopeptidase activity"/>
    <property type="evidence" value="ECO:0007669"/>
    <property type="project" value="UniProtKB-KW"/>
</dbReference>
<evidence type="ECO:0000313" key="11">
    <source>
        <dbReference type="EMBL" id="EFN51115.1"/>
    </source>
</evidence>
<feature type="domain" description="Peptidase M43 pregnancy-associated plasma-A" evidence="10">
    <location>
        <begin position="276"/>
        <end position="361"/>
    </location>
</feature>
<evidence type="ECO:0000256" key="9">
    <source>
        <dbReference type="SAM" id="SignalP"/>
    </source>
</evidence>
<dbReference type="Gene3D" id="3.40.390.10">
    <property type="entry name" value="Collagenase (Catalytic Domain)"/>
    <property type="match status" value="1"/>
</dbReference>
<keyword evidence="4 9" id="KW-0732">Signal</keyword>
<dbReference type="PANTHER" id="PTHR47466:SF1">
    <property type="entry name" value="METALLOPROTEASE MEP1 (AFU_ORTHOLOGUE AFUA_1G07730)-RELATED"/>
    <property type="match status" value="1"/>
</dbReference>
<dbReference type="AlphaFoldDB" id="E1ZSJ7"/>
<dbReference type="OMA" id="WGTNDAM"/>
<dbReference type="GO" id="GO:0046872">
    <property type="term" value="F:metal ion binding"/>
    <property type="evidence" value="ECO:0007669"/>
    <property type="project" value="UniProtKB-KW"/>
</dbReference>
<dbReference type="PANTHER" id="PTHR47466">
    <property type="match status" value="1"/>
</dbReference>
<dbReference type="OrthoDB" id="549917at2759"/>
<reference evidence="11 12" key="1">
    <citation type="journal article" date="2010" name="Plant Cell">
        <title>The Chlorella variabilis NC64A genome reveals adaptation to photosymbiosis, coevolution with viruses, and cryptic sex.</title>
        <authorList>
            <person name="Blanc G."/>
            <person name="Duncan G."/>
            <person name="Agarkova I."/>
            <person name="Borodovsky M."/>
            <person name="Gurnon J."/>
            <person name="Kuo A."/>
            <person name="Lindquist E."/>
            <person name="Lucas S."/>
            <person name="Pangilinan J."/>
            <person name="Polle J."/>
            <person name="Salamov A."/>
            <person name="Terry A."/>
            <person name="Yamada T."/>
            <person name="Dunigan D.D."/>
            <person name="Grigoriev I.V."/>
            <person name="Claverie J.M."/>
            <person name="Van Etten J.L."/>
        </authorList>
    </citation>
    <scope>NUCLEOTIDE SEQUENCE [LARGE SCALE GENOMIC DNA]</scope>
    <source>
        <strain evidence="11 12">NC64A</strain>
    </source>
</reference>
<dbReference type="InterPro" id="IPR008754">
    <property type="entry name" value="Peptidase_M43"/>
</dbReference>
<evidence type="ECO:0000256" key="4">
    <source>
        <dbReference type="ARBA" id="ARBA00022729"/>
    </source>
</evidence>
<dbReference type="InParanoid" id="E1ZSJ7"/>